<evidence type="ECO:0000256" key="7">
    <source>
        <dbReference type="HAMAP-Rule" id="MF_01337"/>
    </source>
</evidence>
<keyword evidence="3 7" id="KW-0694">RNA-binding</keyword>
<comment type="subunit">
    <text evidence="7">Part of the 50S ribosomal subunit; part of the 5S rRNA/L5/L18/L25 subcomplex. Contacts the 5S and 23S rRNAs.</text>
</comment>
<dbReference type="InterPro" id="IPR057268">
    <property type="entry name" value="Ribosomal_L18"/>
</dbReference>
<evidence type="ECO:0000256" key="4">
    <source>
        <dbReference type="ARBA" id="ARBA00022980"/>
    </source>
</evidence>
<reference evidence="8 9" key="1">
    <citation type="journal article" date="2016" name="Nat. Commun.">
        <title>Thousands of microbial genomes shed light on interconnected biogeochemical processes in an aquifer system.</title>
        <authorList>
            <person name="Anantharaman K."/>
            <person name="Brown C.T."/>
            <person name="Hug L.A."/>
            <person name="Sharon I."/>
            <person name="Castelle C.J."/>
            <person name="Probst A.J."/>
            <person name="Thomas B.C."/>
            <person name="Singh A."/>
            <person name="Wilkins M.J."/>
            <person name="Karaoz U."/>
            <person name="Brodie E.L."/>
            <person name="Williams K.H."/>
            <person name="Hubbard S.S."/>
            <person name="Banfield J.F."/>
        </authorList>
    </citation>
    <scope>NUCLEOTIDE SEQUENCE [LARGE SCALE GENOMIC DNA]</scope>
</reference>
<keyword evidence="4 7" id="KW-0689">Ribosomal protein</keyword>
<dbReference type="GO" id="GO:0006412">
    <property type="term" value="P:translation"/>
    <property type="evidence" value="ECO:0007669"/>
    <property type="project" value="UniProtKB-UniRule"/>
</dbReference>
<evidence type="ECO:0000313" key="8">
    <source>
        <dbReference type="EMBL" id="OHA64862.1"/>
    </source>
</evidence>
<dbReference type="InterPro" id="IPR005484">
    <property type="entry name" value="Ribosomal_uL18_bac/plant/anim"/>
</dbReference>
<dbReference type="GO" id="GO:0005840">
    <property type="term" value="C:ribosome"/>
    <property type="evidence" value="ECO:0007669"/>
    <property type="project" value="UniProtKB-KW"/>
</dbReference>
<dbReference type="CDD" id="cd00432">
    <property type="entry name" value="Ribosomal_L18_L5e"/>
    <property type="match status" value="1"/>
</dbReference>
<evidence type="ECO:0000256" key="3">
    <source>
        <dbReference type="ARBA" id="ARBA00022884"/>
    </source>
</evidence>
<dbReference type="Gene3D" id="3.30.420.100">
    <property type="match status" value="1"/>
</dbReference>
<dbReference type="InterPro" id="IPR004389">
    <property type="entry name" value="Ribosomal_uL18_bac-type"/>
</dbReference>
<dbReference type="AlphaFoldDB" id="A0A1G2QXY6"/>
<comment type="function">
    <text evidence="7">This is one of the proteins that bind and probably mediate the attachment of the 5S RNA into the large ribosomal subunit, where it forms part of the central protuberance.</text>
</comment>
<evidence type="ECO:0000313" key="9">
    <source>
        <dbReference type="Proteomes" id="UP000178065"/>
    </source>
</evidence>
<dbReference type="PANTHER" id="PTHR12899">
    <property type="entry name" value="39S RIBOSOMAL PROTEIN L18, MITOCHONDRIAL"/>
    <property type="match status" value="1"/>
</dbReference>
<dbReference type="NCBIfam" id="TIGR00060">
    <property type="entry name" value="L18_bact"/>
    <property type="match status" value="1"/>
</dbReference>
<dbReference type="Pfam" id="PF00861">
    <property type="entry name" value="Ribosomal_L18p"/>
    <property type="match status" value="1"/>
</dbReference>
<accession>A0A1G2QXY6</accession>
<dbReference type="GO" id="GO:0003735">
    <property type="term" value="F:structural constituent of ribosome"/>
    <property type="evidence" value="ECO:0007669"/>
    <property type="project" value="InterPro"/>
</dbReference>
<keyword evidence="2 7" id="KW-0699">rRNA-binding</keyword>
<dbReference type="GO" id="GO:0008097">
    <property type="term" value="F:5S rRNA binding"/>
    <property type="evidence" value="ECO:0007669"/>
    <property type="project" value="TreeGrafter"/>
</dbReference>
<dbReference type="HAMAP" id="MF_01337_B">
    <property type="entry name" value="Ribosomal_uL18_B"/>
    <property type="match status" value="1"/>
</dbReference>
<gene>
    <name evidence="7" type="primary">rplR</name>
    <name evidence="8" type="ORF">A2672_01605</name>
</gene>
<dbReference type="GO" id="GO:0005737">
    <property type="term" value="C:cytoplasm"/>
    <property type="evidence" value="ECO:0007669"/>
    <property type="project" value="UniProtKB-ARBA"/>
</dbReference>
<evidence type="ECO:0000256" key="5">
    <source>
        <dbReference type="ARBA" id="ARBA00023274"/>
    </source>
</evidence>
<dbReference type="FunFam" id="3.30.420.100:FF:000001">
    <property type="entry name" value="50S ribosomal protein L18"/>
    <property type="match status" value="1"/>
</dbReference>
<organism evidence="8 9">
    <name type="scientific">Candidatus Wildermuthbacteria bacterium RIFCSPHIGHO2_01_FULL_49_22b</name>
    <dbReference type="NCBI Taxonomy" id="1802448"/>
    <lineage>
        <taxon>Bacteria</taxon>
        <taxon>Candidatus Wildermuthiibacteriota</taxon>
    </lineage>
</organism>
<dbReference type="STRING" id="1802448.A2672_01605"/>
<comment type="similarity">
    <text evidence="1 7">Belongs to the universal ribosomal protein uL18 family.</text>
</comment>
<dbReference type="SUPFAM" id="SSF53137">
    <property type="entry name" value="Translational machinery components"/>
    <property type="match status" value="1"/>
</dbReference>
<protein>
    <recommendedName>
        <fullName evidence="6 7">Large ribosomal subunit protein uL18</fullName>
    </recommendedName>
</protein>
<dbReference type="PANTHER" id="PTHR12899:SF3">
    <property type="entry name" value="LARGE RIBOSOMAL SUBUNIT PROTEIN UL18M"/>
    <property type="match status" value="1"/>
</dbReference>
<evidence type="ECO:0000256" key="1">
    <source>
        <dbReference type="ARBA" id="ARBA00007116"/>
    </source>
</evidence>
<evidence type="ECO:0000256" key="6">
    <source>
        <dbReference type="ARBA" id="ARBA00035197"/>
    </source>
</evidence>
<dbReference type="Proteomes" id="UP000178065">
    <property type="component" value="Unassembled WGS sequence"/>
</dbReference>
<dbReference type="EMBL" id="MHTT01000027">
    <property type="protein sequence ID" value="OHA64862.1"/>
    <property type="molecule type" value="Genomic_DNA"/>
</dbReference>
<dbReference type="GO" id="GO:1990904">
    <property type="term" value="C:ribonucleoprotein complex"/>
    <property type="evidence" value="ECO:0007669"/>
    <property type="project" value="UniProtKB-KW"/>
</dbReference>
<sequence>MLKKQIQRKSRHARIRARVHGTAERPRLLIFRSNQHLYAQLVDDTTGRVIAAVSDLKLKGKKMGVELARVVGVALAKEAIRRKISKAVFDRGGYKYHGQVAALAQGARETGLTF</sequence>
<proteinExistence type="inferred from homology"/>
<evidence type="ECO:0000256" key="2">
    <source>
        <dbReference type="ARBA" id="ARBA00022730"/>
    </source>
</evidence>
<keyword evidence="5 7" id="KW-0687">Ribonucleoprotein</keyword>
<comment type="caution">
    <text evidence="8">The sequence shown here is derived from an EMBL/GenBank/DDBJ whole genome shotgun (WGS) entry which is preliminary data.</text>
</comment>
<name>A0A1G2QXY6_9BACT</name>